<feature type="binding site" evidence="4">
    <location>
        <position position="233"/>
    </location>
    <ligand>
        <name>substrate</name>
    </ligand>
</feature>
<evidence type="ECO:0000256" key="4">
    <source>
        <dbReference type="PIRSR" id="PIRSR610905-2"/>
    </source>
</evidence>
<dbReference type="InterPro" id="IPR010905">
    <property type="entry name" value="Glyco_hydro_88"/>
</dbReference>
<dbReference type="Proteomes" id="UP000886047">
    <property type="component" value="Unassembled WGS sequence"/>
</dbReference>
<feature type="binding site" evidence="4">
    <location>
        <position position="113"/>
    </location>
    <ligand>
        <name>substrate</name>
    </ligand>
</feature>
<dbReference type="InterPro" id="IPR012341">
    <property type="entry name" value="6hp_glycosidase-like_sf"/>
</dbReference>
<feature type="non-terminal residue" evidence="5">
    <location>
        <position position="316"/>
    </location>
</feature>
<dbReference type="EMBL" id="DSDK01000822">
    <property type="protein sequence ID" value="HDR52838.1"/>
    <property type="molecule type" value="Genomic_DNA"/>
</dbReference>
<gene>
    <name evidence="5" type="ORF">ENN90_14670</name>
</gene>
<evidence type="ECO:0000256" key="3">
    <source>
        <dbReference type="PIRSR" id="PIRSR610905-1"/>
    </source>
</evidence>
<dbReference type="Pfam" id="PF07470">
    <property type="entry name" value="Glyco_hydro_88"/>
    <property type="match status" value="1"/>
</dbReference>
<evidence type="ECO:0000256" key="1">
    <source>
        <dbReference type="ARBA" id="ARBA00022801"/>
    </source>
</evidence>
<proteinExistence type="inferred from homology"/>
<dbReference type="InterPro" id="IPR008928">
    <property type="entry name" value="6-hairpin_glycosidase_sf"/>
</dbReference>
<dbReference type="GO" id="GO:0052757">
    <property type="term" value="F:chondroitin hydrolase activity"/>
    <property type="evidence" value="ECO:0007669"/>
    <property type="project" value="TreeGrafter"/>
</dbReference>
<accession>A0A831PRK9</accession>
<evidence type="ECO:0000313" key="5">
    <source>
        <dbReference type="EMBL" id="HDR52838.1"/>
    </source>
</evidence>
<comment type="similarity">
    <text evidence="2">Belongs to the glycosyl hydrolase 88 family.</text>
</comment>
<name>A0A831PRK9_9BACT</name>
<keyword evidence="1 5" id="KW-0378">Hydrolase</keyword>
<dbReference type="PROSITE" id="PS51257">
    <property type="entry name" value="PROKAR_LIPOPROTEIN"/>
    <property type="match status" value="1"/>
</dbReference>
<dbReference type="SUPFAM" id="SSF48208">
    <property type="entry name" value="Six-hairpin glycosidases"/>
    <property type="match status" value="1"/>
</dbReference>
<dbReference type="PANTHER" id="PTHR36845">
    <property type="entry name" value="HYDROLASE, PUTATIVE (AFU_ORTHOLOGUE AFUA_7G05090)-RELATED"/>
    <property type="match status" value="1"/>
</dbReference>
<feature type="active site" description="Nucleophile" evidence="3">
    <location>
        <position position="113"/>
    </location>
</feature>
<feature type="binding site" evidence="4">
    <location>
        <position position="249"/>
    </location>
    <ligand>
        <name>substrate</name>
    </ligand>
</feature>
<feature type="binding site" evidence="4">
    <location>
        <position position="173"/>
    </location>
    <ligand>
        <name>substrate</name>
    </ligand>
</feature>
<organism evidence="5">
    <name type="scientific">Mariniphaga anaerophila</name>
    <dbReference type="NCBI Taxonomy" id="1484053"/>
    <lineage>
        <taxon>Bacteria</taxon>
        <taxon>Pseudomonadati</taxon>
        <taxon>Bacteroidota</taxon>
        <taxon>Bacteroidia</taxon>
        <taxon>Marinilabiliales</taxon>
        <taxon>Prolixibacteraceae</taxon>
        <taxon>Mariniphaga</taxon>
    </lineage>
</organism>
<dbReference type="GO" id="GO:0000272">
    <property type="term" value="P:polysaccharide catabolic process"/>
    <property type="evidence" value="ECO:0007669"/>
    <property type="project" value="TreeGrafter"/>
</dbReference>
<dbReference type="PANTHER" id="PTHR36845:SF1">
    <property type="entry name" value="HYDROLASE, PUTATIVE (AFU_ORTHOLOGUE AFUA_7G05090)-RELATED"/>
    <property type="match status" value="1"/>
</dbReference>
<sequence>MKIKNLLLVLVALIVFSCTGEKVNKSEFPQVKEELSEQLKVLVQAIPDDKVPRSYPNKDGDYRMAGIRDWTCGFPAGSFWLMYEMTGDEYWKETALENTLKLDGVQYRTTTHDLGFMVFCSYGNAYRLTGNEDYKNVIIQASESLLTRFNPTIGCIRSWDHNQDKWDYPVIVDNMMNLEMLFWASEVTGNPKYREVAVSHADVTLENHFRDDWSSYHVVSYDTITGEPVLKHTHQGLHHESAWGRGQAWGFYGYTMCYRETGDKKYLNAAENIGDYILENLPEDMVSYWDFNDPAIPNTNRDASAAAIMASAFYEL</sequence>
<protein>
    <submittedName>
        <fullName evidence="5">Glucuronyl hydrolase</fullName>
    </submittedName>
</protein>
<feature type="active site" description="Proton donor" evidence="3">
    <location>
        <position position="173"/>
    </location>
</feature>
<evidence type="ECO:0000256" key="2">
    <source>
        <dbReference type="ARBA" id="ARBA00038358"/>
    </source>
</evidence>
<feature type="binding site" evidence="4">
    <location>
        <position position="245"/>
    </location>
    <ligand>
        <name>substrate</name>
    </ligand>
</feature>
<reference evidence="5" key="1">
    <citation type="journal article" date="2020" name="mSystems">
        <title>Genome- and Community-Level Interaction Insights into Carbon Utilization and Element Cycling Functions of Hydrothermarchaeota in Hydrothermal Sediment.</title>
        <authorList>
            <person name="Zhou Z."/>
            <person name="Liu Y."/>
            <person name="Xu W."/>
            <person name="Pan J."/>
            <person name="Luo Z.H."/>
            <person name="Li M."/>
        </authorList>
    </citation>
    <scope>NUCLEOTIDE SEQUENCE [LARGE SCALE GENOMIC DNA]</scope>
    <source>
        <strain evidence="5">SpSt-1217</strain>
    </source>
</reference>
<dbReference type="InterPro" id="IPR052369">
    <property type="entry name" value="UG_Glycosaminoglycan_Hydrolase"/>
</dbReference>
<dbReference type="Gene3D" id="1.50.10.10">
    <property type="match status" value="1"/>
</dbReference>
<comment type="caution">
    <text evidence="5">The sequence shown here is derived from an EMBL/GenBank/DDBJ whole genome shotgun (WGS) entry which is preliminary data.</text>
</comment>
<dbReference type="AlphaFoldDB" id="A0A831PRK9"/>